<feature type="domain" description="Aerobactin siderophore biosynthesis IucA/IucC-like C-terminal" evidence="4">
    <location>
        <begin position="676"/>
        <end position="832"/>
    </location>
</feature>
<dbReference type="InterPro" id="IPR037455">
    <property type="entry name" value="LucA/IucC-like"/>
</dbReference>
<dbReference type="Pfam" id="PF04183">
    <property type="entry name" value="IucA_IucC"/>
    <property type="match status" value="1"/>
</dbReference>
<dbReference type="AlphaFoldDB" id="A0A7U2QV26"/>
<dbReference type="PANTHER" id="PTHR34384:SF5">
    <property type="entry name" value="L-2,3-DIAMINOPROPANOATE--CITRATE LIGASE"/>
    <property type="match status" value="1"/>
</dbReference>
<feature type="domain" description="TauD/TfdA-like" evidence="2">
    <location>
        <begin position="51"/>
        <end position="286"/>
    </location>
</feature>
<organism evidence="5 6">
    <name type="scientific">Aspergillus flavus (strain ATCC 200026 / FGSC A1120 / IAM 13836 / NRRL 3357 / JCM 12722 / SRRC 167)</name>
    <dbReference type="NCBI Taxonomy" id="332952"/>
    <lineage>
        <taxon>Eukaryota</taxon>
        <taxon>Fungi</taxon>
        <taxon>Dikarya</taxon>
        <taxon>Ascomycota</taxon>
        <taxon>Pezizomycotina</taxon>
        <taxon>Eurotiomycetes</taxon>
        <taxon>Eurotiomycetidae</taxon>
        <taxon>Eurotiales</taxon>
        <taxon>Aspergillaceae</taxon>
        <taxon>Aspergillus</taxon>
        <taxon>Aspergillus subgen. Circumdati</taxon>
    </lineage>
</organism>
<name>A0A7U2QV26_ASPFN</name>
<dbReference type="EMBL" id="CP044620">
    <property type="protein sequence ID" value="QRD85407.1"/>
    <property type="molecule type" value="Genomic_DNA"/>
</dbReference>
<dbReference type="Gene3D" id="1.10.510.40">
    <property type="match status" value="1"/>
</dbReference>
<dbReference type="InterPro" id="IPR022770">
    <property type="entry name" value="IucA/IucC-like_C"/>
</dbReference>
<dbReference type="GO" id="GO:0019290">
    <property type="term" value="P:siderophore biosynthetic process"/>
    <property type="evidence" value="ECO:0007669"/>
    <property type="project" value="InterPro"/>
</dbReference>
<evidence type="ECO:0000313" key="5">
    <source>
        <dbReference type="EMBL" id="QRD85407.1"/>
    </source>
</evidence>
<dbReference type="SUPFAM" id="SSF51197">
    <property type="entry name" value="Clavaminate synthase-like"/>
    <property type="match status" value="1"/>
</dbReference>
<keyword evidence="6" id="KW-1185">Reference proteome</keyword>
<reference evidence="6" key="1">
    <citation type="journal article" date="2021" name="G3 (Bethesda)">
        <title>Chromosome assembled and annotated genome sequence of Aspergillus flavus NRRL 3357.</title>
        <authorList>
            <person name="Skerker J.M."/>
            <person name="Pianalto K.M."/>
            <person name="Mondo S.J."/>
            <person name="Yang K."/>
            <person name="Arkin A.P."/>
            <person name="Keller N.P."/>
            <person name="Grigoriev I.V."/>
            <person name="Louise Glass N.L."/>
        </authorList>
    </citation>
    <scope>NUCLEOTIDE SEQUENCE [LARGE SCALE GENOMIC DNA]</scope>
    <source>
        <strain evidence="6">ATCC 200026 / FGSC A1120 / IAM 13836 / NRRL 3357 / JCM 12722 / SRRC 167</strain>
    </source>
</reference>
<evidence type="ECO:0000259" key="4">
    <source>
        <dbReference type="Pfam" id="PF06276"/>
    </source>
</evidence>
<dbReference type="VEuPathDB" id="FungiDB:F9C07_2065089"/>
<feature type="domain" description="Aerobactin siderophore biosynthesis IucA/IucC N-terminal" evidence="3">
    <location>
        <begin position="533"/>
        <end position="652"/>
    </location>
</feature>
<dbReference type="Gene3D" id="3.60.130.10">
    <property type="entry name" value="Clavaminate synthase-like"/>
    <property type="match status" value="1"/>
</dbReference>
<dbReference type="VEuPathDB" id="FungiDB:AFLA_006647"/>
<dbReference type="InterPro" id="IPR007310">
    <property type="entry name" value="Aerobactin_biosyn_IucA/IucC_N"/>
</dbReference>
<dbReference type="Proteomes" id="UP000596276">
    <property type="component" value="Chromosome 3"/>
</dbReference>
<dbReference type="Pfam" id="PF02668">
    <property type="entry name" value="TauD"/>
    <property type="match status" value="1"/>
</dbReference>
<proteinExistence type="predicted"/>
<gene>
    <name evidence="5" type="ORF">F9C07_2065089</name>
</gene>
<dbReference type="PANTHER" id="PTHR34384">
    <property type="entry name" value="L-2,3-DIAMINOPROPANOATE--CITRATE LIGASE"/>
    <property type="match status" value="1"/>
</dbReference>
<dbReference type="InterPro" id="IPR042098">
    <property type="entry name" value="TauD-like_sf"/>
</dbReference>
<evidence type="ECO:0000313" key="6">
    <source>
        <dbReference type="Proteomes" id="UP000596276"/>
    </source>
</evidence>
<evidence type="ECO:0000259" key="2">
    <source>
        <dbReference type="Pfam" id="PF02668"/>
    </source>
</evidence>
<keyword evidence="1" id="KW-0560">Oxidoreductase</keyword>
<sequence>MAWEAKDISLDHALGGGTPYLLILQGPQLAEIDAALKHFQCSAQPMEALNPSTFPLPGLSLILRSVSSNLHSGYGFTLIRGVPVERYTREENMIIYVGISSHIGAMRGRQDHQFKGQPADVMLAHITDMRRPDGEQNYALAAYTDSEVVFHTDVGDIVSLFVLSEPANGGESLLASGWTVYNALAENRPDLVRVLAEDWPIPSAQEPGLIKYRPLLFYQPASGSTPERVILQFSRRSFSGFGAHSQLNRLSPAQVEALDALHFLAEKFHVAMDLKRGDMQFINNLKNMTALTRHDQALFETTRRVLAEVVNEGLVRAKVEVTAPEGPGTLCLLSPQDVSWVKVGVTPGTVMEMKEDRVVSVIRPESLQPPVIVGETGNQELDPGAIFAVLSALLKDVADGTVLEAIVRELRNSATNQEKWLEISQDQPVFGLGDTSAKWERALINGHPSHPYHRLCYAQEPLKPVGPGDIPGMLTPTLAFVSVPCDNLRITGHFERELQPLLKRLDIPQTTSDRVIVPCLAQQLPSILQRFPDVVILKLAADCADAQASMRTITIRPELGFKYHLKLSLACHITGALRTITPWTACGGPVQTELLEKFLPDDLWVFREVAAVSGSQKDFNEARHLACILRDTLESRAQANDEVLIMAMALTQKPYGDSRTYAEILYNLETVVQKKEWFQRYITVLFSLVLPPLVQYGIGLEGHGQNLVVRVCRQTGQIKGFAVRDFGGVRMHVPTLNNHGVKFDSLPPGGATLTDNLDNVWSKVHHSLLQNHVGFLLVALGLESHGGWAITLETLSTVLGGGQDSPGAKLLEYFTKDTMPFKCFLRMRMESKYRDYIEREVPNVILMDSPRWKSIIETYQPSLHAT</sequence>
<dbReference type="GO" id="GO:0016491">
    <property type="term" value="F:oxidoreductase activity"/>
    <property type="evidence" value="ECO:0007669"/>
    <property type="project" value="UniProtKB-KW"/>
</dbReference>
<dbReference type="GO" id="GO:0016881">
    <property type="term" value="F:acid-amino acid ligase activity"/>
    <property type="evidence" value="ECO:0007669"/>
    <property type="project" value="UniProtKB-ARBA"/>
</dbReference>
<dbReference type="InterPro" id="IPR003819">
    <property type="entry name" value="TauD/TfdA-like"/>
</dbReference>
<evidence type="ECO:0000256" key="1">
    <source>
        <dbReference type="ARBA" id="ARBA00023002"/>
    </source>
</evidence>
<evidence type="ECO:0000259" key="3">
    <source>
        <dbReference type="Pfam" id="PF04183"/>
    </source>
</evidence>
<dbReference type="Pfam" id="PF06276">
    <property type="entry name" value="FhuF"/>
    <property type="match status" value="1"/>
</dbReference>
<evidence type="ECO:0008006" key="7">
    <source>
        <dbReference type="Google" id="ProtNLM"/>
    </source>
</evidence>
<protein>
    <recommendedName>
        <fullName evidence="7">IucC family-domain-containing protein</fullName>
    </recommendedName>
</protein>
<accession>A0A7U2QV26</accession>